<sequence>MMKYLDEYRDPTVARGLARAIATAVRPGRPYRLMEFCGGHTHAIVNQGLAHLLPEAVHLIHGPGCPVCVLPVGRLDMALALVRAHPEVTLCTYGDLMRVPASGGDTLHRARADGADVRMVYSTLDVLTLARDNPGRSVVFMAIGFETTTPPTALLLSQARAEGLANLSVFCNHVLTPPAIGAILGGVGSDSPLDGVIGPAHVSTVIGSEAYRPGAERFRVPVVIAGFEPLDILRAILMLIRQINDSRAEVETEYTRAVRPDGNAKAQAVMESVFSVRPSFEWRGLGALPDSALGIRDAFAAWDAERRFDMPPLTGRENPACDCGSVLKGALDPRDCRLFGRGCTPERPQGACMVSAEGACAAAWTQGPSPAHAARAGESANTRVAPDSAVI</sequence>
<dbReference type="Gene3D" id="6.10.20.100">
    <property type="match status" value="1"/>
</dbReference>
<reference evidence="6 7" key="1">
    <citation type="submission" date="2016-10" db="EMBL/GenBank/DDBJ databases">
        <authorList>
            <person name="de Groot N.N."/>
        </authorList>
    </citation>
    <scope>NUCLEOTIDE SEQUENCE [LARGE SCALE GENOMIC DNA]</scope>
    <source>
        <strain evidence="6 7">ATCC 700224</strain>
    </source>
</reference>
<evidence type="ECO:0000256" key="1">
    <source>
        <dbReference type="ARBA" id="ARBA00007888"/>
    </source>
</evidence>
<dbReference type="PANTHER" id="PTHR30149">
    <property type="entry name" value="HYDROGENASE PROTEIN ASSEMBLY PROTEIN HYPD"/>
    <property type="match status" value="1"/>
</dbReference>
<evidence type="ECO:0000313" key="7">
    <source>
        <dbReference type="Proteomes" id="UP000199412"/>
    </source>
</evidence>
<dbReference type="Pfam" id="PF01924">
    <property type="entry name" value="HypD"/>
    <property type="match status" value="1"/>
</dbReference>
<dbReference type="InterPro" id="IPR042244">
    <property type="entry name" value="HypD_2_sf"/>
</dbReference>
<keyword evidence="2" id="KW-0479">Metal-binding</keyword>
<dbReference type="AlphaFoldDB" id="A0A1G6YMW9"/>
<dbReference type="InterPro" id="IPR002780">
    <property type="entry name" value="Hyd_form_HypD"/>
</dbReference>
<dbReference type="Proteomes" id="UP000199412">
    <property type="component" value="Unassembled WGS sequence"/>
</dbReference>
<evidence type="ECO:0000256" key="4">
    <source>
        <dbReference type="PIRNR" id="PIRNR005622"/>
    </source>
</evidence>
<dbReference type="Gene3D" id="3.40.50.11750">
    <property type="entry name" value="HypD, alpha/beta domain 1"/>
    <property type="match status" value="2"/>
</dbReference>
<dbReference type="EMBL" id="FNAP01000002">
    <property type="protein sequence ID" value="SDD91651.1"/>
    <property type="molecule type" value="Genomic_DNA"/>
</dbReference>
<evidence type="ECO:0000256" key="2">
    <source>
        <dbReference type="ARBA" id="ARBA00022723"/>
    </source>
</evidence>
<dbReference type="GO" id="GO:0051604">
    <property type="term" value="P:protein maturation"/>
    <property type="evidence" value="ECO:0007669"/>
    <property type="project" value="TreeGrafter"/>
</dbReference>
<dbReference type="GO" id="GO:0070025">
    <property type="term" value="F:carbon monoxide binding"/>
    <property type="evidence" value="ECO:0007669"/>
    <property type="project" value="TreeGrafter"/>
</dbReference>
<comment type="similarity">
    <text evidence="1 4">Belongs to the HypD family.</text>
</comment>
<keyword evidence="3" id="KW-0408">Iron</keyword>
<accession>A0A1G6YMW9</accession>
<dbReference type="PIRSF" id="PIRSF005622">
    <property type="entry name" value="Hydrgn_mat_hypD"/>
    <property type="match status" value="1"/>
</dbReference>
<protein>
    <recommendedName>
        <fullName evidence="4">Hydrogenase maturation factor</fullName>
    </recommendedName>
</protein>
<dbReference type="GO" id="GO:0005506">
    <property type="term" value="F:iron ion binding"/>
    <property type="evidence" value="ECO:0007669"/>
    <property type="project" value="TreeGrafter"/>
</dbReference>
<dbReference type="GO" id="GO:0051539">
    <property type="term" value="F:4 iron, 4 sulfur cluster binding"/>
    <property type="evidence" value="ECO:0007669"/>
    <property type="project" value="TreeGrafter"/>
</dbReference>
<dbReference type="NCBIfam" id="TIGR00075">
    <property type="entry name" value="hypD"/>
    <property type="match status" value="1"/>
</dbReference>
<name>A0A1G6YMW9_9PROT</name>
<proteinExistence type="inferred from homology"/>
<dbReference type="RefSeq" id="WP_425438463.1">
    <property type="nucleotide sequence ID" value="NZ_FNAP01000002.1"/>
</dbReference>
<keyword evidence="7" id="KW-1185">Reference proteome</keyword>
<evidence type="ECO:0000256" key="5">
    <source>
        <dbReference type="SAM" id="MobiDB-lite"/>
    </source>
</evidence>
<gene>
    <name evidence="6" type="ORF">SAMN05421720_10265</name>
</gene>
<organism evidence="6 7">
    <name type="scientific">Rhodospira trueperi</name>
    <dbReference type="NCBI Taxonomy" id="69960"/>
    <lineage>
        <taxon>Bacteria</taxon>
        <taxon>Pseudomonadati</taxon>
        <taxon>Pseudomonadota</taxon>
        <taxon>Alphaproteobacteria</taxon>
        <taxon>Rhodospirillales</taxon>
        <taxon>Rhodospirillaceae</taxon>
        <taxon>Rhodospira</taxon>
    </lineage>
</organism>
<dbReference type="PANTHER" id="PTHR30149:SF0">
    <property type="entry name" value="HYDROGENASE MATURATION FACTOR HYPD"/>
    <property type="match status" value="1"/>
</dbReference>
<evidence type="ECO:0000256" key="3">
    <source>
        <dbReference type="ARBA" id="ARBA00023004"/>
    </source>
</evidence>
<evidence type="ECO:0000313" key="6">
    <source>
        <dbReference type="EMBL" id="SDD91651.1"/>
    </source>
</evidence>
<dbReference type="STRING" id="69960.SAMN05421720_10265"/>
<feature type="region of interest" description="Disordered" evidence="5">
    <location>
        <begin position="370"/>
        <end position="391"/>
    </location>
</feature>
<dbReference type="InterPro" id="IPR042243">
    <property type="entry name" value="HypD_1"/>
</dbReference>